<dbReference type="Pfam" id="PF04976">
    <property type="entry name" value="DmsC"/>
    <property type="match status" value="1"/>
</dbReference>
<keyword evidence="1" id="KW-0472">Membrane</keyword>
<evidence type="ECO:0000313" key="2">
    <source>
        <dbReference type="EMBL" id="MBT0957578.1"/>
    </source>
</evidence>
<dbReference type="GO" id="GO:0005886">
    <property type="term" value="C:plasma membrane"/>
    <property type="evidence" value="ECO:0007669"/>
    <property type="project" value="TreeGrafter"/>
</dbReference>
<dbReference type="PANTHER" id="PTHR38095">
    <property type="entry name" value="ANAEROBIC DIMETHYL SULFOXIDE REDUCTASE CHAIN YNFH"/>
    <property type="match status" value="1"/>
</dbReference>
<gene>
    <name evidence="2" type="ORF">IV417_09275</name>
</gene>
<dbReference type="AlphaFoldDB" id="A0AAP2CP88"/>
<keyword evidence="1" id="KW-1133">Transmembrane helix</keyword>
<feature type="transmembrane region" description="Helical" evidence="1">
    <location>
        <begin position="7"/>
        <end position="26"/>
    </location>
</feature>
<name>A0AAP2CP88_9RHOB</name>
<feature type="transmembrane region" description="Helical" evidence="1">
    <location>
        <begin position="38"/>
        <end position="63"/>
    </location>
</feature>
<feature type="transmembrane region" description="Helical" evidence="1">
    <location>
        <begin position="144"/>
        <end position="163"/>
    </location>
</feature>
<keyword evidence="3" id="KW-1185">Reference proteome</keyword>
<evidence type="ECO:0000256" key="1">
    <source>
        <dbReference type="SAM" id="Phobius"/>
    </source>
</evidence>
<dbReference type="Proteomes" id="UP001315686">
    <property type="component" value="Unassembled WGS sequence"/>
</dbReference>
<evidence type="ECO:0000313" key="3">
    <source>
        <dbReference type="Proteomes" id="UP001315686"/>
    </source>
</evidence>
<comment type="caution">
    <text evidence="2">The sequence shown here is derived from an EMBL/GenBank/DDBJ whole genome shotgun (WGS) entry which is preliminary data.</text>
</comment>
<organism evidence="2 3">
    <name type="scientific">Harenicola maris</name>
    <dbReference type="NCBI Taxonomy" id="2841044"/>
    <lineage>
        <taxon>Bacteria</taxon>
        <taxon>Pseudomonadati</taxon>
        <taxon>Pseudomonadota</taxon>
        <taxon>Alphaproteobacteria</taxon>
        <taxon>Rhodobacterales</taxon>
        <taxon>Paracoccaceae</taxon>
        <taxon>Harenicola</taxon>
    </lineage>
</organism>
<dbReference type="GO" id="GO:0019645">
    <property type="term" value="P:anaerobic electron transport chain"/>
    <property type="evidence" value="ECO:0007669"/>
    <property type="project" value="InterPro"/>
</dbReference>
<keyword evidence="1" id="KW-0812">Transmembrane</keyword>
<accession>A0AAP2CP88</accession>
<feature type="transmembrane region" description="Helical" evidence="1">
    <location>
        <begin position="84"/>
        <end position="104"/>
    </location>
</feature>
<feature type="transmembrane region" description="Helical" evidence="1">
    <location>
        <begin position="110"/>
        <end position="132"/>
    </location>
</feature>
<feature type="transmembrane region" description="Helical" evidence="1">
    <location>
        <begin position="169"/>
        <end position="188"/>
    </location>
</feature>
<reference evidence="2 3" key="1">
    <citation type="journal article" date="2021" name="Arch. Microbiol.">
        <title>Harenicola maris gen. nov., sp. nov. isolated from the Sea of Japan shallow sediments.</title>
        <authorList>
            <person name="Romanenko L.A."/>
            <person name="Kurilenko V.V."/>
            <person name="Chernysheva N.Y."/>
            <person name="Tekutyeva L.A."/>
            <person name="Velansky P.V."/>
            <person name="Svetashev V.I."/>
            <person name="Isaeva M.P."/>
        </authorList>
    </citation>
    <scope>NUCLEOTIDE SEQUENCE [LARGE SCALE GENOMIC DNA]</scope>
    <source>
        <strain evidence="2 3">KMM 3653</strain>
    </source>
</reference>
<feature type="transmembrane region" description="Helical" evidence="1">
    <location>
        <begin position="245"/>
        <end position="278"/>
    </location>
</feature>
<protein>
    <submittedName>
        <fullName evidence="2">Dimethyl sulfoxide reductase anchor subunit</fullName>
    </submittedName>
</protein>
<dbReference type="EMBL" id="JADQAZ010000002">
    <property type="protein sequence ID" value="MBT0957578.1"/>
    <property type="molecule type" value="Genomic_DNA"/>
</dbReference>
<dbReference type="PANTHER" id="PTHR38095:SF1">
    <property type="entry name" value="ANAEROBIC DIMETHYL SULFOXIDE REDUCTASE CHAIN YNFH"/>
    <property type="match status" value="1"/>
</dbReference>
<dbReference type="GO" id="GO:0009390">
    <property type="term" value="C:dimethyl sulfoxide reductase complex"/>
    <property type="evidence" value="ECO:0007669"/>
    <property type="project" value="TreeGrafter"/>
</dbReference>
<dbReference type="InterPro" id="IPR007059">
    <property type="entry name" value="DmsC"/>
</dbReference>
<proteinExistence type="predicted"/>
<sequence length="304" mass="32587">MHPAYSVILFTTASGAGYGLLFWLGLGHLTGLIHGAGWMPVITLTVALGLITLGLLSSAFHLGRPERALGAFSQWRSSWLSREGVVAVATYVPAGLWWLLWLFGNGSVTPFLGLLAAIGAAVTVYCTGMIYASLRTIRQWNRPTVPWIYIALAAGTGGLLLALLLPSTFAALAALISLGAAAVLKLAYWKEIDADPGQYTAEMATGLGHLGTVRPLDPPHSTPNFVMREMGYAVARNHALKLRKVALLALFALPLFLIFIGMFAGWLALVPAVLLAAVGVVTERWLFFAEAEHVSQLYYGKARA</sequence>
<dbReference type="GO" id="GO:0009389">
    <property type="term" value="F:dimethyl sulfoxide reductase activity"/>
    <property type="evidence" value="ECO:0007669"/>
    <property type="project" value="TreeGrafter"/>
</dbReference>
<dbReference type="RefSeq" id="WP_327793808.1">
    <property type="nucleotide sequence ID" value="NZ_JADQAZ010000002.1"/>
</dbReference>